<reference evidence="1" key="1">
    <citation type="journal article" date="2015" name="Nature">
        <title>Complex archaea that bridge the gap between prokaryotes and eukaryotes.</title>
        <authorList>
            <person name="Spang A."/>
            <person name="Saw J.H."/>
            <person name="Jorgensen S.L."/>
            <person name="Zaremba-Niedzwiedzka K."/>
            <person name="Martijn J."/>
            <person name="Lind A.E."/>
            <person name="van Eijk R."/>
            <person name="Schleper C."/>
            <person name="Guy L."/>
            <person name="Ettema T.J."/>
        </authorList>
    </citation>
    <scope>NUCLEOTIDE SEQUENCE</scope>
</reference>
<accession>A0A0F8YW78</accession>
<proteinExistence type="predicted"/>
<gene>
    <name evidence="1" type="ORF">LCGC14_2770610</name>
</gene>
<evidence type="ECO:0000313" key="1">
    <source>
        <dbReference type="EMBL" id="KKK85707.1"/>
    </source>
</evidence>
<comment type="caution">
    <text evidence="1">The sequence shown here is derived from an EMBL/GenBank/DDBJ whole genome shotgun (WGS) entry which is preliminary data.</text>
</comment>
<protein>
    <submittedName>
        <fullName evidence="1">Uncharacterized protein</fullName>
    </submittedName>
</protein>
<feature type="non-terminal residue" evidence="1">
    <location>
        <position position="97"/>
    </location>
</feature>
<dbReference type="EMBL" id="LAZR01051183">
    <property type="protein sequence ID" value="KKK85707.1"/>
    <property type="molecule type" value="Genomic_DNA"/>
</dbReference>
<organism evidence="1">
    <name type="scientific">marine sediment metagenome</name>
    <dbReference type="NCBI Taxonomy" id="412755"/>
    <lineage>
        <taxon>unclassified sequences</taxon>
        <taxon>metagenomes</taxon>
        <taxon>ecological metagenomes</taxon>
    </lineage>
</organism>
<sequence>MNARQRLEAVLDGQTPDKTPLGIYGWFFGAYPADLDGAARELVERGLGYIHHTSTVNSKCDGLEIVNEEKEEGGHTYHITYQKTPVGELRRASKDGW</sequence>
<dbReference type="AlphaFoldDB" id="A0A0F8YW78"/>
<name>A0A0F8YW78_9ZZZZ</name>